<reference evidence="2 3" key="1">
    <citation type="journal article" date="2018" name="BMC Genomics">
        <title>Genomic evidence for intraspecific hybridization in a clonal and extremely halotolerant yeast.</title>
        <authorList>
            <person name="Gostincar C."/>
            <person name="Stajich J.E."/>
            <person name="Zupancic J."/>
            <person name="Zalar P."/>
            <person name="Gunde-Cimerman N."/>
        </authorList>
    </citation>
    <scope>NUCLEOTIDE SEQUENCE [LARGE SCALE GENOMIC DNA]</scope>
    <source>
        <strain evidence="2 3">EXF-120</strain>
    </source>
</reference>
<dbReference type="Gene3D" id="3.50.50.60">
    <property type="entry name" value="FAD/NAD(P)-binding domain"/>
    <property type="match status" value="1"/>
</dbReference>
<dbReference type="Gene3D" id="3.30.70.1990">
    <property type="match status" value="1"/>
</dbReference>
<feature type="transmembrane region" description="Helical" evidence="1">
    <location>
        <begin position="56"/>
        <end position="78"/>
    </location>
</feature>
<evidence type="ECO:0000313" key="2">
    <source>
        <dbReference type="EMBL" id="RMZ20434.1"/>
    </source>
</evidence>
<comment type="caution">
    <text evidence="2">The sequence shown here is derived from an EMBL/GenBank/DDBJ whole genome shotgun (WGS) entry which is preliminary data.</text>
</comment>
<gene>
    <name evidence="2" type="ORF">D0859_15567</name>
</gene>
<proteinExistence type="predicted"/>
<dbReference type="VEuPathDB" id="FungiDB:BTJ68_00017"/>
<organism evidence="2 3">
    <name type="scientific">Hortaea werneckii</name>
    <name type="common">Black yeast</name>
    <name type="synonym">Cladosporium werneckii</name>
    <dbReference type="NCBI Taxonomy" id="91943"/>
    <lineage>
        <taxon>Eukaryota</taxon>
        <taxon>Fungi</taxon>
        <taxon>Dikarya</taxon>
        <taxon>Ascomycota</taxon>
        <taxon>Pezizomycotina</taxon>
        <taxon>Dothideomycetes</taxon>
        <taxon>Dothideomycetidae</taxon>
        <taxon>Mycosphaerellales</taxon>
        <taxon>Teratosphaeriaceae</taxon>
        <taxon>Hortaea</taxon>
    </lineage>
</organism>
<sequence length="524" mass="57674">MPSTMFGRHMHEFYASFTGHEWANQPPVKRKWLNGVNGSGTSTTPAFFGGMRPKPLCALLVCFVMGQILSLCLLATAFSDDVWRSRKPEVIERDVCIIGGGSSGTYSAIRLQQMNKTFVLIEKENRLGGHVNTYIDPVTNQTLDYGVVVWENVSIVRDYFTHLDVPLSDVTLGEAPVSLYADFARVSKVPPDALAPGNLTMGFASYLAQLARYPYLTNGFNLPDPVPEDLLLPWGDFIRKYDLGAIAFAVYSYNQGMGNVLAQPTLYVLKYFTASTAIGASTGGFVTTAHHNNQALYDRALGRLGSSALIDTHIIKIKRDRKGVEVWTSGPSGSKLIRARKLLITIPPKLANLKFLDTDPVERAVFGQFNSSYYWNSIIKGSEISDNTSITNVDVAAPYGIPALPECHAIGYTGVPGLHTVYYSSPYPMSDEAVKSDIIAKHSELVELFGYGPATTPPEFVGFQGHNPYELTVSADAIRSGFYGKSESLQGRRRTWWTGAAWQTQDSSAIWNFTETIVLPQLCQ</sequence>
<keyword evidence="1" id="KW-1133">Transmembrane helix</keyword>
<dbReference type="Proteomes" id="UP000281677">
    <property type="component" value="Unassembled WGS sequence"/>
</dbReference>
<name>A0A3M7I4L9_HORWE</name>
<keyword evidence="1" id="KW-0812">Transmembrane</keyword>
<protein>
    <recommendedName>
        <fullName evidence="4">Amine oxidase domain-containing protein</fullName>
    </recommendedName>
</protein>
<dbReference type="SUPFAM" id="SSF51905">
    <property type="entry name" value="FAD/NAD(P)-binding domain"/>
    <property type="match status" value="1"/>
</dbReference>
<accession>A0A3M7I4L9</accession>
<evidence type="ECO:0000256" key="1">
    <source>
        <dbReference type="SAM" id="Phobius"/>
    </source>
</evidence>
<dbReference type="Pfam" id="PF13450">
    <property type="entry name" value="NAD_binding_8"/>
    <property type="match status" value="1"/>
</dbReference>
<dbReference type="InterPro" id="IPR036188">
    <property type="entry name" value="FAD/NAD-bd_sf"/>
</dbReference>
<keyword evidence="1" id="KW-0472">Membrane</keyword>
<dbReference type="EMBL" id="QWIT01000808">
    <property type="protein sequence ID" value="RMZ20434.1"/>
    <property type="molecule type" value="Genomic_DNA"/>
</dbReference>
<dbReference type="AlphaFoldDB" id="A0A3M7I4L9"/>
<evidence type="ECO:0008006" key="4">
    <source>
        <dbReference type="Google" id="ProtNLM"/>
    </source>
</evidence>
<dbReference type="Gene3D" id="1.10.405.20">
    <property type="match status" value="1"/>
</dbReference>
<dbReference type="OrthoDB" id="68575at2759"/>
<evidence type="ECO:0000313" key="3">
    <source>
        <dbReference type="Proteomes" id="UP000281677"/>
    </source>
</evidence>